<dbReference type="EnsemblMetazoa" id="G24544.3">
    <property type="protein sequence ID" value="G24544.3:cds"/>
    <property type="gene ID" value="G24544"/>
</dbReference>
<evidence type="ECO:0000256" key="4">
    <source>
        <dbReference type="ARBA" id="ARBA00023224"/>
    </source>
</evidence>
<keyword evidence="4" id="KW-0807">Transducer</keyword>
<feature type="transmembrane region" description="Helical" evidence="6">
    <location>
        <begin position="139"/>
        <end position="163"/>
    </location>
</feature>
<feature type="transmembrane region" description="Helical" evidence="6">
    <location>
        <begin position="189"/>
        <end position="214"/>
    </location>
</feature>
<evidence type="ECO:0000256" key="5">
    <source>
        <dbReference type="SAM" id="MobiDB-lite"/>
    </source>
</evidence>
<feature type="region of interest" description="Disordered" evidence="5">
    <location>
        <begin position="248"/>
        <end position="275"/>
    </location>
</feature>
<sequence>MGESNKTVDLNVTSSYSEILEQPTAILSVSVLSLSVLVGTSGNVFVFIALCRNKLFRKVRYALLLLLTIVSLSMDLIYCPIELARIILFLNSNIAWMELKYVSTSAYLIFFTAISCVLLFISLKNLCIITEKFTQIYRYALCVFCVISTILVILCPALGYGILSDIEETTASPSASFHILNPKSFLFRIIYFSLWILIIVFVLVGMISFIVVTYRAKQSDLDLSSNFLQSHTQNKTIIPKVLVKNSRNLRHSDPKEEEEEEEEGEEEEEEEEAENQFLDAYQGKEDNTSTLGDLPSPSRSKGSHLGVNMAAYLGRRRHTIGQIGTTGIEPLERAKQYNYVRKFSVDIQALQAQLENPKRHASDFPFSSDTEIQKSLQKANDKDDIIKRIKMAQKSPLVKNNCTSESVQDEEKKSQTSCISEKNSNEITPELPPLLTISETTADEFRERAHEKDPSSCFIKLSCSLVLTFLCCVLPMFITDILKSFLSASKYVNLITLTIALSTVQTLVFPLIILILDLNVNKCFQKITFSLHRKCFGLCYQREAVPTSNHEEDHISNTQV</sequence>
<evidence type="ECO:0000256" key="1">
    <source>
        <dbReference type="ARBA" id="ARBA00004141"/>
    </source>
</evidence>
<keyword evidence="6" id="KW-0812">Transmembrane</keyword>
<feature type="transmembrane region" description="Helical" evidence="6">
    <location>
        <begin position="107"/>
        <end position="127"/>
    </location>
</feature>
<keyword evidence="2" id="KW-0297">G-protein coupled receptor</keyword>
<dbReference type="GO" id="GO:0005886">
    <property type="term" value="C:plasma membrane"/>
    <property type="evidence" value="ECO:0007669"/>
    <property type="project" value="TreeGrafter"/>
</dbReference>
<dbReference type="AlphaFoldDB" id="A0A8W8KPY2"/>
<evidence type="ECO:0000313" key="8">
    <source>
        <dbReference type="Proteomes" id="UP000005408"/>
    </source>
</evidence>
<dbReference type="RefSeq" id="XP_011435783.1">
    <property type="nucleotide sequence ID" value="XM_011437481.4"/>
</dbReference>
<evidence type="ECO:0000256" key="2">
    <source>
        <dbReference type="ARBA" id="ARBA00023040"/>
    </source>
</evidence>
<evidence type="ECO:0000256" key="6">
    <source>
        <dbReference type="SAM" id="Phobius"/>
    </source>
</evidence>
<feature type="region of interest" description="Disordered" evidence="5">
    <location>
        <begin position="285"/>
        <end position="304"/>
    </location>
</feature>
<name>A0A8W8KPY2_MAGGI</name>
<keyword evidence="3" id="KW-0675">Receptor</keyword>
<feature type="transmembrane region" description="Helical" evidence="6">
    <location>
        <begin position="491"/>
        <end position="516"/>
    </location>
</feature>
<feature type="transmembrane region" description="Helical" evidence="6">
    <location>
        <begin position="458"/>
        <end position="479"/>
    </location>
</feature>
<feature type="transmembrane region" description="Helical" evidence="6">
    <location>
        <begin position="25"/>
        <end position="50"/>
    </location>
</feature>
<reference evidence="7" key="1">
    <citation type="submission" date="2022-08" db="UniProtKB">
        <authorList>
            <consortium name="EnsemblMetazoa"/>
        </authorList>
    </citation>
    <scope>IDENTIFICATION</scope>
    <source>
        <strain evidence="7">05x7-T-G4-1.051#20</strain>
    </source>
</reference>
<dbReference type="OMA" id="CFGLCYQ"/>
<dbReference type="EnsemblMetazoa" id="G24544.2">
    <property type="protein sequence ID" value="G24544.2:cds"/>
    <property type="gene ID" value="G24544"/>
</dbReference>
<dbReference type="OrthoDB" id="6101292at2759"/>
<keyword evidence="6" id="KW-1133">Transmembrane helix</keyword>
<dbReference type="KEGG" id="crg:105334147"/>
<dbReference type="GeneID" id="105334147"/>
<dbReference type="Gene3D" id="1.20.1070.10">
    <property type="entry name" value="Rhodopsin 7-helix transmembrane proteins"/>
    <property type="match status" value="2"/>
</dbReference>
<dbReference type="SUPFAM" id="SSF81321">
    <property type="entry name" value="Family A G protein-coupled receptor-like"/>
    <property type="match status" value="1"/>
</dbReference>
<feature type="transmembrane region" description="Helical" evidence="6">
    <location>
        <begin position="62"/>
        <end position="87"/>
    </location>
</feature>
<keyword evidence="8" id="KW-1185">Reference proteome</keyword>
<organism evidence="7 8">
    <name type="scientific">Magallana gigas</name>
    <name type="common">Pacific oyster</name>
    <name type="synonym">Crassostrea gigas</name>
    <dbReference type="NCBI Taxonomy" id="29159"/>
    <lineage>
        <taxon>Eukaryota</taxon>
        <taxon>Metazoa</taxon>
        <taxon>Spiralia</taxon>
        <taxon>Lophotrochozoa</taxon>
        <taxon>Mollusca</taxon>
        <taxon>Bivalvia</taxon>
        <taxon>Autobranchia</taxon>
        <taxon>Pteriomorphia</taxon>
        <taxon>Ostreida</taxon>
        <taxon>Ostreoidea</taxon>
        <taxon>Ostreidae</taxon>
        <taxon>Magallana</taxon>
    </lineage>
</organism>
<evidence type="ECO:0000313" key="7">
    <source>
        <dbReference type="EnsemblMetazoa" id="G24544.3:cds"/>
    </source>
</evidence>
<dbReference type="PANTHER" id="PTHR24248">
    <property type="entry name" value="ADRENERGIC RECEPTOR-RELATED G-PROTEIN COUPLED RECEPTOR"/>
    <property type="match status" value="1"/>
</dbReference>
<dbReference type="EnsemblMetazoa" id="G24544.1">
    <property type="protein sequence ID" value="G24544.1:cds"/>
    <property type="gene ID" value="G24544"/>
</dbReference>
<accession>A0A8W8KPY2</accession>
<dbReference type="GO" id="GO:0004930">
    <property type="term" value="F:G protein-coupled receptor activity"/>
    <property type="evidence" value="ECO:0007669"/>
    <property type="project" value="UniProtKB-KW"/>
</dbReference>
<feature type="region of interest" description="Disordered" evidence="5">
    <location>
        <begin position="400"/>
        <end position="422"/>
    </location>
</feature>
<comment type="subcellular location">
    <subcellularLocation>
        <location evidence="1">Membrane</location>
        <topology evidence="1">Multi-pass membrane protein</topology>
    </subcellularLocation>
</comment>
<proteinExistence type="predicted"/>
<protein>
    <recommendedName>
        <fullName evidence="9">G-protein coupled receptors family 1 profile domain-containing protein</fullName>
    </recommendedName>
</protein>
<dbReference type="Proteomes" id="UP000005408">
    <property type="component" value="Unassembled WGS sequence"/>
</dbReference>
<evidence type="ECO:0000256" key="3">
    <source>
        <dbReference type="ARBA" id="ARBA00023170"/>
    </source>
</evidence>
<feature type="compositionally biased region" description="Acidic residues" evidence="5">
    <location>
        <begin position="255"/>
        <end position="274"/>
    </location>
</feature>
<keyword evidence="6" id="KW-0472">Membrane</keyword>
<evidence type="ECO:0008006" key="9">
    <source>
        <dbReference type="Google" id="ProtNLM"/>
    </source>
</evidence>